<dbReference type="AlphaFoldDB" id="A0A8J7S3V3"/>
<dbReference type="InterPro" id="IPR002491">
    <property type="entry name" value="ABC_transptr_periplasmic_BD"/>
</dbReference>
<dbReference type="PANTHER" id="PTHR30535">
    <property type="entry name" value="VITAMIN B12-BINDING PROTEIN"/>
    <property type="match status" value="1"/>
</dbReference>
<feature type="signal peptide" evidence="1">
    <location>
        <begin position="1"/>
        <end position="22"/>
    </location>
</feature>
<keyword evidence="1" id="KW-0732">Signal</keyword>
<dbReference type="SUPFAM" id="SSF53807">
    <property type="entry name" value="Helical backbone' metal receptor"/>
    <property type="match status" value="1"/>
</dbReference>
<dbReference type="InterPro" id="IPR050902">
    <property type="entry name" value="ABC_Transporter_SBP"/>
</dbReference>
<sequence>MRMMGIAALALAFMISAGTARADAPRRVVSMNLCTDQLVLMLADRERIASVSYLAARPEDSLMAGATNGLVLNHGQIEEVLPLKPELAIAGLYTTRFTAAILRDLGIPVLDLPPARTFDDVRANIRKVAEALGVPARGEDMITAMNARIDRLRGRVARAARPRALIYRAGGYTLGRQTFAGELLALAGYENAAADYGITEWGAVPVEAVLQLKPDALIVGIYRDNAPSLARDVTKHPALAVHAPRVIEVQTRHWSCGTPAALDIVARLIAARGQS</sequence>
<dbReference type="EMBL" id="JAGMWN010000001">
    <property type="protein sequence ID" value="MBP5856239.1"/>
    <property type="molecule type" value="Genomic_DNA"/>
</dbReference>
<evidence type="ECO:0000313" key="4">
    <source>
        <dbReference type="Proteomes" id="UP000672602"/>
    </source>
</evidence>
<dbReference type="PANTHER" id="PTHR30535:SF34">
    <property type="entry name" value="MOLYBDATE-BINDING PROTEIN MOLA"/>
    <property type="match status" value="1"/>
</dbReference>
<dbReference type="Proteomes" id="UP000672602">
    <property type="component" value="Unassembled WGS sequence"/>
</dbReference>
<feature type="chain" id="PRO_5035314109" evidence="1">
    <location>
        <begin position="23"/>
        <end position="275"/>
    </location>
</feature>
<accession>A0A8J7S3V3</accession>
<protein>
    <submittedName>
        <fullName evidence="3">ABC transporter substrate-binding protein</fullName>
    </submittedName>
</protein>
<dbReference type="PROSITE" id="PS50983">
    <property type="entry name" value="FE_B12_PBP"/>
    <property type="match status" value="1"/>
</dbReference>
<feature type="domain" description="Fe/B12 periplasmic-binding" evidence="2">
    <location>
        <begin position="27"/>
        <end position="275"/>
    </location>
</feature>
<dbReference type="RefSeq" id="WP_210680774.1">
    <property type="nucleotide sequence ID" value="NZ_JAGMWN010000001.1"/>
</dbReference>
<keyword evidence="4" id="KW-1185">Reference proteome</keyword>
<dbReference type="Gene3D" id="3.40.50.1980">
    <property type="entry name" value="Nitrogenase molybdenum iron protein domain"/>
    <property type="match status" value="2"/>
</dbReference>
<proteinExistence type="predicted"/>
<comment type="caution">
    <text evidence="3">The sequence shown here is derived from an EMBL/GenBank/DDBJ whole genome shotgun (WGS) entry which is preliminary data.</text>
</comment>
<evidence type="ECO:0000313" key="3">
    <source>
        <dbReference type="EMBL" id="MBP5856239.1"/>
    </source>
</evidence>
<evidence type="ECO:0000256" key="1">
    <source>
        <dbReference type="SAM" id="SignalP"/>
    </source>
</evidence>
<gene>
    <name evidence="3" type="ORF">KAJ83_04405</name>
</gene>
<organism evidence="3 4">
    <name type="scientific">Marivibrio halodurans</name>
    <dbReference type="NCBI Taxonomy" id="2039722"/>
    <lineage>
        <taxon>Bacteria</taxon>
        <taxon>Pseudomonadati</taxon>
        <taxon>Pseudomonadota</taxon>
        <taxon>Alphaproteobacteria</taxon>
        <taxon>Rhodospirillales</taxon>
        <taxon>Rhodospirillaceae</taxon>
        <taxon>Marivibrio</taxon>
    </lineage>
</organism>
<dbReference type="Pfam" id="PF01497">
    <property type="entry name" value="Peripla_BP_2"/>
    <property type="match status" value="1"/>
</dbReference>
<evidence type="ECO:0000259" key="2">
    <source>
        <dbReference type="PROSITE" id="PS50983"/>
    </source>
</evidence>
<name>A0A8J7S3V3_9PROT</name>
<reference evidence="3" key="1">
    <citation type="submission" date="2021-04" db="EMBL/GenBank/DDBJ databases">
        <authorList>
            <person name="Zhang D.-C."/>
        </authorList>
    </citation>
    <scope>NUCLEOTIDE SEQUENCE</scope>
    <source>
        <strain evidence="3">CGMCC 1.15697</strain>
    </source>
</reference>